<evidence type="ECO:0000313" key="4">
    <source>
        <dbReference type="EMBL" id="KAJ2897612.1"/>
    </source>
</evidence>
<keyword evidence="1" id="KW-0521">NADP</keyword>
<comment type="caution">
    <text evidence="4">The sequence shown here is derived from an EMBL/GenBank/DDBJ whole genome shotgun (WGS) entry which is preliminary data.</text>
</comment>
<dbReference type="SUPFAM" id="SSF51735">
    <property type="entry name" value="NAD(P)-binding Rossmann-fold domains"/>
    <property type="match status" value="1"/>
</dbReference>
<dbReference type="GO" id="GO:0070402">
    <property type="term" value="F:NADPH binding"/>
    <property type="evidence" value="ECO:0007669"/>
    <property type="project" value="TreeGrafter"/>
</dbReference>
<dbReference type="Pfam" id="PF08240">
    <property type="entry name" value="ADH_N"/>
    <property type="match status" value="1"/>
</dbReference>
<dbReference type="Proteomes" id="UP001201980">
    <property type="component" value="Unassembled WGS sequence"/>
</dbReference>
<reference evidence="4" key="1">
    <citation type="submission" date="2022-07" db="EMBL/GenBank/DDBJ databases">
        <title>Draft genome sequence of Zalerion maritima ATCC 34329, a (micro)plastics degrading marine fungus.</title>
        <authorList>
            <person name="Paco A."/>
            <person name="Goncalves M.F.M."/>
            <person name="Rocha-Santos T.A.P."/>
            <person name="Alves A."/>
        </authorList>
    </citation>
    <scope>NUCLEOTIDE SEQUENCE</scope>
    <source>
        <strain evidence="4">ATCC 34329</strain>
    </source>
</reference>
<dbReference type="GO" id="GO:0016651">
    <property type="term" value="F:oxidoreductase activity, acting on NAD(P)H"/>
    <property type="evidence" value="ECO:0007669"/>
    <property type="project" value="TreeGrafter"/>
</dbReference>
<name>A0AAD5RLT2_9PEZI</name>
<evidence type="ECO:0000259" key="3">
    <source>
        <dbReference type="SMART" id="SM00829"/>
    </source>
</evidence>
<dbReference type="SMART" id="SM00829">
    <property type="entry name" value="PKS_ER"/>
    <property type="match status" value="1"/>
</dbReference>
<dbReference type="EMBL" id="JAKWBI020000265">
    <property type="protein sequence ID" value="KAJ2897612.1"/>
    <property type="molecule type" value="Genomic_DNA"/>
</dbReference>
<gene>
    <name evidence="4" type="ORF">MKZ38_004537</name>
</gene>
<sequence>MRRPLANMKAAVLTAQGPPSVLRLVDDYPTPTVDSEHVLVRVKAIAIGHSDLMTRNGIQAGPKFTPPKIIGAEFSGVIESVPPELERRDGDDVATSGKYRPGDVVVGLMGGMGRFFDGCYAELARLPPSCLSSPIPDVSPTARSDTFALIAAVPGSYLAAYGMLEHGLAIRAGDTLLIHGGSAATAVAALSLAKSRYGVNKVVGTTRNVEKAQRMREKGYDDVVVVDDDDDVDADADAKDGDFEQQQAHAIMEKAGEPEGFTAQIELIGADHVRVALACARSPGGSRVCMGGMLDGAYFFRKEFGPMGIPIGVSLSGYSSSFKDHMLPLPGLIGDALAGKLDAAPDKIFSFSDIVKAHEYRESSHTLGKVVCVLD</sequence>
<protein>
    <recommendedName>
        <fullName evidence="3">Enoyl reductase (ER) domain-containing protein</fullName>
    </recommendedName>
</protein>
<dbReference type="InterPro" id="IPR036291">
    <property type="entry name" value="NAD(P)-bd_dom_sf"/>
</dbReference>
<feature type="domain" description="Enoyl reductase (ER)" evidence="3">
    <location>
        <begin position="17"/>
        <end position="372"/>
    </location>
</feature>
<dbReference type="PANTHER" id="PTHR48106">
    <property type="entry name" value="QUINONE OXIDOREDUCTASE PIG3-RELATED"/>
    <property type="match status" value="1"/>
</dbReference>
<dbReference type="Gene3D" id="3.40.50.720">
    <property type="entry name" value="NAD(P)-binding Rossmann-like Domain"/>
    <property type="match status" value="1"/>
</dbReference>
<keyword evidence="5" id="KW-1185">Reference proteome</keyword>
<dbReference type="InterPro" id="IPR020843">
    <property type="entry name" value="ER"/>
</dbReference>
<dbReference type="Gene3D" id="3.90.180.10">
    <property type="entry name" value="Medium-chain alcohol dehydrogenases, catalytic domain"/>
    <property type="match status" value="1"/>
</dbReference>
<dbReference type="Pfam" id="PF13602">
    <property type="entry name" value="ADH_zinc_N_2"/>
    <property type="match status" value="1"/>
</dbReference>
<proteinExistence type="predicted"/>
<evidence type="ECO:0000256" key="1">
    <source>
        <dbReference type="ARBA" id="ARBA00022857"/>
    </source>
</evidence>
<dbReference type="SUPFAM" id="SSF50129">
    <property type="entry name" value="GroES-like"/>
    <property type="match status" value="1"/>
</dbReference>
<dbReference type="PANTHER" id="PTHR48106:SF18">
    <property type="entry name" value="QUINONE OXIDOREDUCTASE PIG3"/>
    <property type="match status" value="1"/>
</dbReference>
<dbReference type="InterPro" id="IPR013154">
    <property type="entry name" value="ADH-like_N"/>
</dbReference>
<accession>A0AAD5RLT2</accession>
<evidence type="ECO:0000256" key="2">
    <source>
        <dbReference type="ARBA" id="ARBA00023002"/>
    </source>
</evidence>
<organism evidence="4 5">
    <name type="scientific">Zalerion maritima</name>
    <dbReference type="NCBI Taxonomy" id="339359"/>
    <lineage>
        <taxon>Eukaryota</taxon>
        <taxon>Fungi</taxon>
        <taxon>Dikarya</taxon>
        <taxon>Ascomycota</taxon>
        <taxon>Pezizomycotina</taxon>
        <taxon>Sordariomycetes</taxon>
        <taxon>Lulworthiomycetidae</taxon>
        <taxon>Lulworthiales</taxon>
        <taxon>Lulworthiaceae</taxon>
        <taxon>Zalerion</taxon>
    </lineage>
</organism>
<dbReference type="InterPro" id="IPR011032">
    <property type="entry name" value="GroES-like_sf"/>
</dbReference>
<dbReference type="AlphaFoldDB" id="A0AAD5RLT2"/>
<evidence type="ECO:0000313" key="5">
    <source>
        <dbReference type="Proteomes" id="UP001201980"/>
    </source>
</evidence>
<keyword evidence="2" id="KW-0560">Oxidoreductase</keyword>